<sequence>MDFGILASKTVLLFLSLIFWVAGAALAYISSYVIISYKNFSSFTVDKYAIIPVAIILVVAIVMFIIGIIGCCATLRESSIGLGIFLLIILLIFAAELTALVFGVIYERRISGELNKSMNDVFEKYDGKNSETKAVDYLQSELECCGVSNYTDWSTRPWFTSHNSVPVSCCKANTTCSGQLNHPEVLNTNGCKVKLEKLLQDVLSTGLLVILGFAIIKLLGILSICVIACRSSRNDYEPLLQPVLHDNRTESTETWTDNCKHGAEKPTQCLKCLPQAAPSNSSVNNGQVELFCIQIWL</sequence>
<evidence type="ECO:0000313" key="6">
    <source>
        <dbReference type="EMBL" id="KAK2841041.1"/>
    </source>
</evidence>
<evidence type="ECO:0000256" key="2">
    <source>
        <dbReference type="ARBA" id="ARBA00022692"/>
    </source>
</evidence>
<dbReference type="EMBL" id="JAVHJS010000012">
    <property type="protein sequence ID" value="KAK2841041.1"/>
    <property type="molecule type" value="Genomic_DNA"/>
</dbReference>
<feature type="transmembrane region" description="Helical" evidence="5">
    <location>
        <begin position="49"/>
        <end position="75"/>
    </location>
</feature>
<evidence type="ECO:0000313" key="7">
    <source>
        <dbReference type="Proteomes" id="UP001187315"/>
    </source>
</evidence>
<name>A0AA88MRC2_TACVA</name>
<keyword evidence="2 5" id="KW-0812">Transmembrane</keyword>
<evidence type="ECO:0000256" key="1">
    <source>
        <dbReference type="ARBA" id="ARBA00004141"/>
    </source>
</evidence>
<dbReference type="PANTHER" id="PTHR19282">
    <property type="entry name" value="TETRASPANIN"/>
    <property type="match status" value="1"/>
</dbReference>
<evidence type="ECO:0000256" key="5">
    <source>
        <dbReference type="SAM" id="Phobius"/>
    </source>
</evidence>
<protein>
    <recommendedName>
        <fullName evidence="8">Tetraspanin</fullName>
    </recommendedName>
</protein>
<dbReference type="InterPro" id="IPR018499">
    <property type="entry name" value="Tetraspanin/Peripherin"/>
</dbReference>
<evidence type="ECO:0000256" key="4">
    <source>
        <dbReference type="ARBA" id="ARBA00023136"/>
    </source>
</evidence>
<dbReference type="Pfam" id="PF00335">
    <property type="entry name" value="Tetraspanin"/>
    <property type="match status" value="1"/>
</dbReference>
<keyword evidence="4 5" id="KW-0472">Membrane</keyword>
<reference evidence="6" key="1">
    <citation type="submission" date="2023-08" db="EMBL/GenBank/DDBJ databases">
        <title>Pelteobagrus vachellii genome.</title>
        <authorList>
            <person name="Liu H."/>
        </authorList>
    </citation>
    <scope>NUCLEOTIDE SEQUENCE</scope>
    <source>
        <strain evidence="6">PRFRI_2022a</strain>
        <tissue evidence="6">Muscle</tissue>
    </source>
</reference>
<feature type="transmembrane region" description="Helical" evidence="5">
    <location>
        <begin position="12"/>
        <end position="37"/>
    </location>
</feature>
<feature type="transmembrane region" description="Helical" evidence="5">
    <location>
        <begin position="82"/>
        <end position="106"/>
    </location>
</feature>
<comment type="subcellular location">
    <subcellularLocation>
        <location evidence="1">Membrane</location>
        <topology evidence="1">Multi-pass membrane protein</topology>
    </subcellularLocation>
</comment>
<evidence type="ECO:0000256" key="3">
    <source>
        <dbReference type="ARBA" id="ARBA00022989"/>
    </source>
</evidence>
<accession>A0AA88MRC2</accession>
<keyword evidence="3 5" id="KW-1133">Transmembrane helix</keyword>
<proteinExistence type="predicted"/>
<dbReference type="AlphaFoldDB" id="A0AA88MRC2"/>
<dbReference type="PANTHER" id="PTHR19282:SF120">
    <property type="entry name" value="TETRASPANIN-36"/>
    <property type="match status" value="1"/>
</dbReference>
<dbReference type="SUPFAM" id="SSF48652">
    <property type="entry name" value="Tetraspanin"/>
    <property type="match status" value="1"/>
</dbReference>
<keyword evidence="7" id="KW-1185">Reference proteome</keyword>
<gene>
    <name evidence="6" type="ORF">Q7C36_012620</name>
</gene>
<dbReference type="GO" id="GO:0005886">
    <property type="term" value="C:plasma membrane"/>
    <property type="evidence" value="ECO:0007669"/>
    <property type="project" value="TreeGrafter"/>
</dbReference>
<feature type="transmembrane region" description="Helical" evidence="5">
    <location>
        <begin position="207"/>
        <end position="229"/>
    </location>
</feature>
<dbReference type="FunFam" id="1.10.1450.10:FF:000029">
    <property type="entry name" value="Tetraspanin"/>
    <property type="match status" value="1"/>
</dbReference>
<dbReference type="PRINTS" id="PR00259">
    <property type="entry name" value="TMFOUR"/>
</dbReference>
<dbReference type="Gene3D" id="1.10.1450.10">
    <property type="entry name" value="Tetraspanin"/>
    <property type="match status" value="1"/>
</dbReference>
<organism evidence="6 7">
    <name type="scientific">Tachysurus vachellii</name>
    <name type="common">Darkbarbel catfish</name>
    <name type="synonym">Pelteobagrus vachellii</name>
    <dbReference type="NCBI Taxonomy" id="175792"/>
    <lineage>
        <taxon>Eukaryota</taxon>
        <taxon>Metazoa</taxon>
        <taxon>Chordata</taxon>
        <taxon>Craniata</taxon>
        <taxon>Vertebrata</taxon>
        <taxon>Euteleostomi</taxon>
        <taxon>Actinopterygii</taxon>
        <taxon>Neopterygii</taxon>
        <taxon>Teleostei</taxon>
        <taxon>Ostariophysi</taxon>
        <taxon>Siluriformes</taxon>
        <taxon>Bagridae</taxon>
        <taxon>Tachysurus</taxon>
    </lineage>
</organism>
<dbReference type="InterPro" id="IPR008952">
    <property type="entry name" value="Tetraspanin_EC2_sf"/>
</dbReference>
<comment type="caution">
    <text evidence="6">The sequence shown here is derived from an EMBL/GenBank/DDBJ whole genome shotgun (WGS) entry which is preliminary data.</text>
</comment>
<evidence type="ECO:0008006" key="8">
    <source>
        <dbReference type="Google" id="ProtNLM"/>
    </source>
</evidence>
<dbReference type="Proteomes" id="UP001187315">
    <property type="component" value="Unassembled WGS sequence"/>
</dbReference>